<dbReference type="EMBL" id="VSIY01000004">
    <property type="protein sequence ID" value="TYB82128.1"/>
    <property type="molecule type" value="Genomic_DNA"/>
</dbReference>
<evidence type="ECO:0000313" key="3">
    <source>
        <dbReference type="Proteomes" id="UP000322080"/>
    </source>
</evidence>
<sequence length="95" mass="10762">MTLVSVARDFIHPRAAGPAGAARQLGLDTRRTRPHMTMKTRASDPDSRRVPRADRNDEITEIVHQRLAWAFGHAGYSPEVPDDRRQPPQQPRLET</sequence>
<dbReference type="Proteomes" id="UP000322080">
    <property type="component" value="Unassembled WGS sequence"/>
</dbReference>
<protein>
    <submittedName>
        <fullName evidence="2">Uncharacterized protein</fullName>
    </submittedName>
</protein>
<feature type="compositionally biased region" description="Basic and acidic residues" evidence="1">
    <location>
        <begin position="41"/>
        <end position="54"/>
    </location>
</feature>
<gene>
    <name evidence="2" type="ORF">FVF75_05185</name>
</gene>
<comment type="caution">
    <text evidence="2">The sequence shown here is derived from an EMBL/GenBank/DDBJ whole genome shotgun (WGS) entry which is preliminary data.</text>
</comment>
<accession>A0A5D0RNB7</accession>
<name>A0A5D0RNB7_9RHOB</name>
<keyword evidence="3" id="KW-1185">Reference proteome</keyword>
<organism evidence="2 3">
    <name type="scientific">Maritimibacter fusiformis</name>
    <dbReference type="NCBI Taxonomy" id="2603819"/>
    <lineage>
        <taxon>Bacteria</taxon>
        <taxon>Pseudomonadati</taxon>
        <taxon>Pseudomonadota</taxon>
        <taxon>Alphaproteobacteria</taxon>
        <taxon>Rhodobacterales</taxon>
        <taxon>Roseobacteraceae</taxon>
        <taxon>Maritimibacter</taxon>
    </lineage>
</organism>
<reference evidence="2 3" key="1">
    <citation type="submission" date="2019-08" db="EMBL/GenBank/DDBJ databases">
        <title>Identification of a novel species of the genus Boseongicola.</title>
        <authorList>
            <person name="Zhang X.-Q."/>
        </authorList>
    </citation>
    <scope>NUCLEOTIDE SEQUENCE [LARGE SCALE GENOMIC DNA]</scope>
    <source>
        <strain evidence="2 3">HY14</strain>
    </source>
</reference>
<dbReference type="AlphaFoldDB" id="A0A5D0RNB7"/>
<evidence type="ECO:0000256" key="1">
    <source>
        <dbReference type="SAM" id="MobiDB-lite"/>
    </source>
</evidence>
<feature type="region of interest" description="Disordered" evidence="1">
    <location>
        <begin position="74"/>
        <end position="95"/>
    </location>
</feature>
<dbReference type="RefSeq" id="WP_148376890.1">
    <property type="nucleotide sequence ID" value="NZ_VSIY01000004.1"/>
</dbReference>
<feature type="region of interest" description="Disordered" evidence="1">
    <location>
        <begin position="17"/>
        <end position="54"/>
    </location>
</feature>
<proteinExistence type="predicted"/>
<evidence type="ECO:0000313" key="2">
    <source>
        <dbReference type="EMBL" id="TYB82128.1"/>
    </source>
</evidence>